<keyword evidence="1" id="KW-0863">Zinc-finger</keyword>
<feature type="compositionally biased region" description="Basic and acidic residues" evidence="2">
    <location>
        <begin position="49"/>
        <end position="71"/>
    </location>
</feature>
<sequence>MIQPVWYTSLPNGCFACHQRGHIAKDCPAFKEETASDEVTKTASAQREGTGEQKIKDQQGNKVPEKDKDGVIPETVTSAKADESTGLQGEPTDRTCEKATKEMTGEKGHVKNFHGEALSEAKSSKPKDKDDQVGSKRHAQKGGATGNKSEEQLASNRSQSQFHGKSLSIKKAARNGGSKWRSHFQLMYFKASTDVALVKWRKQAHVDKARIMKSCSPTSSWKITKTNTALFSTTGCNCHAATQGNICKHQIKCLLLTGHTETSLLTRLGTSFGTLAGGFDDPTSVHSEEEHDCDTLNLDLNVQLAEPLETPEDTPALPEAPVRTTTRKVFQEEDAHALVRTMWHSFADDKEMVAHVRYSAHDGCFWDLETATCPKGFNGGSDGRAISTPSGSDNNLRRKLDFLEVILSQGRSRK</sequence>
<feature type="domain" description="SWIM-type" evidence="4">
    <location>
        <begin position="221"/>
        <end position="258"/>
    </location>
</feature>
<evidence type="ECO:0000259" key="3">
    <source>
        <dbReference type="PROSITE" id="PS50158"/>
    </source>
</evidence>
<dbReference type="InterPro" id="IPR001878">
    <property type="entry name" value="Znf_CCHC"/>
</dbReference>
<proteinExistence type="predicted"/>
<dbReference type="PROSITE" id="PS50158">
    <property type="entry name" value="ZF_CCHC"/>
    <property type="match status" value="1"/>
</dbReference>
<comment type="caution">
    <text evidence="5">The sequence shown here is derived from an EMBL/GenBank/DDBJ whole genome shotgun (WGS) entry which is preliminary data.</text>
</comment>
<keyword evidence="6" id="KW-1185">Reference proteome</keyword>
<name>A0ABD3HXG1_9MARC</name>
<protein>
    <recommendedName>
        <fullName evidence="7">CCHC-type domain-containing protein</fullName>
    </recommendedName>
</protein>
<dbReference type="Proteomes" id="UP001633002">
    <property type="component" value="Unassembled WGS sequence"/>
</dbReference>
<dbReference type="SMART" id="SM00343">
    <property type="entry name" value="ZnF_C2HC"/>
    <property type="match status" value="1"/>
</dbReference>
<evidence type="ECO:0008006" key="7">
    <source>
        <dbReference type="Google" id="ProtNLM"/>
    </source>
</evidence>
<evidence type="ECO:0000256" key="2">
    <source>
        <dbReference type="SAM" id="MobiDB-lite"/>
    </source>
</evidence>
<gene>
    <name evidence="5" type="ORF">R1sor_008645</name>
</gene>
<keyword evidence="1" id="KW-0479">Metal-binding</keyword>
<feature type="compositionally biased region" description="Polar residues" evidence="2">
    <location>
        <begin position="152"/>
        <end position="163"/>
    </location>
</feature>
<dbReference type="PROSITE" id="PS50966">
    <property type="entry name" value="ZF_SWIM"/>
    <property type="match status" value="1"/>
</dbReference>
<organism evidence="5 6">
    <name type="scientific">Riccia sorocarpa</name>
    <dbReference type="NCBI Taxonomy" id="122646"/>
    <lineage>
        <taxon>Eukaryota</taxon>
        <taxon>Viridiplantae</taxon>
        <taxon>Streptophyta</taxon>
        <taxon>Embryophyta</taxon>
        <taxon>Marchantiophyta</taxon>
        <taxon>Marchantiopsida</taxon>
        <taxon>Marchantiidae</taxon>
        <taxon>Marchantiales</taxon>
        <taxon>Ricciaceae</taxon>
        <taxon>Riccia</taxon>
    </lineage>
</organism>
<accession>A0ABD3HXG1</accession>
<dbReference type="Gene3D" id="4.10.60.10">
    <property type="entry name" value="Zinc finger, CCHC-type"/>
    <property type="match status" value="1"/>
</dbReference>
<dbReference type="AlphaFoldDB" id="A0ABD3HXG1"/>
<evidence type="ECO:0000313" key="6">
    <source>
        <dbReference type="Proteomes" id="UP001633002"/>
    </source>
</evidence>
<evidence type="ECO:0000259" key="4">
    <source>
        <dbReference type="PROSITE" id="PS50966"/>
    </source>
</evidence>
<reference evidence="5 6" key="1">
    <citation type="submission" date="2024-09" db="EMBL/GenBank/DDBJ databases">
        <title>Chromosome-scale assembly of Riccia sorocarpa.</title>
        <authorList>
            <person name="Paukszto L."/>
        </authorList>
    </citation>
    <scope>NUCLEOTIDE SEQUENCE [LARGE SCALE GENOMIC DNA]</scope>
    <source>
        <strain evidence="5">LP-2024</strain>
        <tissue evidence="5">Aerial parts of the thallus</tissue>
    </source>
</reference>
<dbReference type="EMBL" id="JBJQOH010000003">
    <property type="protein sequence ID" value="KAL3694994.1"/>
    <property type="molecule type" value="Genomic_DNA"/>
</dbReference>
<feature type="domain" description="CCHC-type" evidence="3">
    <location>
        <begin position="14"/>
        <end position="28"/>
    </location>
</feature>
<feature type="region of interest" description="Disordered" evidence="2">
    <location>
        <begin position="34"/>
        <end position="174"/>
    </location>
</feature>
<evidence type="ECO:0000256" key="1">
    <source>
        <dbReference type="PROSITE-ProRule" id="PRU00047"/>
    </source>
</evidence>
<dbReference type="InterPro" id="IPR036875">
    <property type="entry name" value="Znf_CCHC_sf"/>
</dbReference>
<feature type="compositionally biased region" description="Basic and acidic residues" evidence="2">
    <location>
        <begin position="91"/>
        <end position="134"/>
    </location>
</feature>
<dbReference type="SUPFAM" id="SSF57756">
    <property type="entry name" value="Retrovirus zinc finger-like domains"/>
    <property type="match status" value="1"/>
</dbReference>
<dbReference type="GO" id="GO:0008270">
    <property type="term" value="F:zinc ion binding"/>
    <property type="evidence" value="ECO:0007669"/>
    <property type="project" value="UniProtKB-KW"/>
</dbReference>
<dbReference type="InterPro" id="IPR007527">
    <property type="entry name" value="Znf_SWIM"/>
</dbReference>
<keyword evidence="1" id="KW-0862">Zinc</keyword>
<evidence type="ECO:0000313" key="5">
    <source>
        <dbReference type="EMBL" id="KAL3694994.1"/>
    </source>
</evidence>